<name>A0A1H4SDX3_9BACT</name>
<feature type="domain" description="Cupin type-2" evidence="1">
    <location>
        <begin position="17"/>
        <end position="74"/>
    </location>
</feature>
<evidence type="ECO:0000313" key="3">
    <source>
        <dbReference type="Proteomes" id="UP000182409"/>
    </source>
</evidence>
<sequence length="107" mass="11629">MDSLFPADGGRNSNGGVVTFEPGARTRWHTHPAGQTIIITQGLGFVQREGGSIEQVRPGDVVFFEVGEKHWHGASAQVGMTHIAITEVLDGKAVDWLEPVTDEQYTK</sequence>
<dbReference type="PANTHER" id="PTHR43698">
    <property type="entry name" value="RIBD C-TERMINAL DOMAIN CONTAINING PROTEIN"/>
    <property type="match status" value="1"/>
</dbReference>
<dbReference type="Gene3D" id="2.60.120.10">
    <property type="entry name" value="Jelly Rolls"/>
    <property type="match status" value="1"/>
</dbReference>
<dbReference type="PANTHER" id="PTHR43698:SF1">
    <property type="entry name" value="BLL4564 PROTEIN"/>
    <property type="match status" value="1"/>
</dbReference>
<dbReference type="Pfam" id="PF07883">
    <property type="entry name" value="Cupin_2"/>
    <property type="match status" value="1"/>
</dbReference>
<dbReference type="CDD" id="cd02233">
    <property type="entry name" value="cupin_HNL-like"/>
    <property type="match status" value="1"/>
</dbReference>
<dbReference type="InterPro" id="IPR047263">
    <property type="entry name" value="HNL-like_cupin"/>
</dbReference>
<evidence type="ECO:0000259" key="1">
    <source>
        <dbReference type="Pfam" id="PF07883"/>
    </source>
</evidence>
<dbReference type="InterPro" id="IPR011051">
    <property type="entry name" value="RmlC_Cupin_sf"/>
</dbReference>
<proteinExistence type="predicted"/>
<evidence type="ECO:0000313" key="2">
    <source>
        <dbReference type="EMBL" id="SEC42329.1"/>
    </source>
</evidence>
<dbReference type="Proteomes" id="UP000182409">
    <property type="component" value="Unassembled WGS sequence"/>
</dbReference>
<dbReference type="InterPro" id="IPR014710">
    <property type="entry name" value="RmlC-like_jellyroll"/>
</dbReference>
<dbReference type="InterPro" id="IPR013096">
    <property type="entry name" value="Cupin_2"/>
</dbReference>
<dbReference type="RefSeq" id="WP_083350594.1">
    <property type="nucleotide sequence ID" value="NZ_FNSD01000001.1"/>
</dbReference>
<dbReference type="EMBL" id="FNSD01000001">
    <property type="protein sequence ID" value="SEC42329.1"/>
    <property type="molecule type" value="Genomic_DNA"/>
</dbReference>
<protein>
    <submittedName>
        <fullName evidence="2">Cupin domain protein</fullName>
    </submittedName>
</protein>
<reference evidence="2 3" key="1">
    <citation type="submission" date="2016-10" db="EMBL/GenBank/DDBJ databases">
        <authorList>
            <person name="de Groot N.N."/>
        </authorList>
    </citation>
    <scope>NUCLEOTIDE SEQUENCE [LARGE SCALE GENOMIC DNA]</scope>
    <source>
        <strain evidence="2 3">AB35.6</strain>
    </source>
</reference>
<dbReference type="OrthoDB" id="9802489at2"/>
<dbReference type="AlphaFoldDB" id="A0A1H4SDX3"/>
<accession>A0A1H4SDX3</accession>
<organism evidence="2 3">
    <name type="scientific">Terriglobus roseus</name>
    <dbReference type="NCBI Taxonomy" id="392734"/>
    <lineage>
        <taxon>Bacteria</taxon>
        <taxon>Pseudomonadati</taxon>
        <taxon>Acidobacteriota</taxon>
        <taxon>Terriglobia</taxon>
        <taxon>Terriglobales</taxon>
        <taxon>Acidobacteriaceae</taxon>
        <taxon>Terriglobus</taxon>
    </lineage>
</organism>
<gene>
    <name evidence="2" type="ORF">SAMN05443244_3424</name>
</gene>
<dbReference type="SUPFAM" id="SSF51182">
    <property type="entry name" value="RmlC-like cupins"/>
    <property type="match status" value="1"/>
</dbReference>